<dbReference type="InterPro" id="IPR009003">
    <property type="entry name" value="Peptidase_S1_PA"/>
</dbReference>
<organism evidence="1 2">
    <name type="scientific">Penicillium decumbens</name>
    <dbReference type="NCBI Taxonomy" id="69771"/>
    <lineage>
        <taxon>Eukaryota</taxon>
        <taxon>Fungi</taxon>
        <taxon>Dikarya</taxon>
        <taxon>Ascomycota</taxon>
        <taxon>Pezizomycotina</taxon>
        <taxon>Eurotiomycetes</taxon>
        <taxon>Eurotiomycetidae</taxon>
        <taxon>Eurotiales</taxon>
        <taxon>Aspergillaceae</taxon>
        <taxon>Penicillium</taxon>
    </lineage>
</organism>
<evidence type="ECO:0000313" key="1">
    <source>
        <dbReference type="EMBL" id="OQD73265.1"/>
    </source>
</evidence>
<dbReference type="Proteomes" id="UP000191522">
    <property type="component" value="Unassembled WGS sequence"/>
</dbReference>
<dbReference type="EMBL" id="MDYL01000016">
    <property type="protein sequence ID" value="OQD73265.1"/>
    <property type="molecule type" value="Genomic_DNA"/>
</dbReference>
<protein>
    <recommendedName>
        <fullName evidence="3">Peptidase S7 domain-containing protein</fullName>
    </recommendedName>
</protein>
<sequence length="638" mass="71107">MSSLPSSSSSASRVGAHSLNFWSSSSSPATSIMSSYLKDCGNGFLSGPHRAGGPVLCSLPAKCRLITGSFIRDGLRIERETVTILLRHNMPYMEILPIGRLSKIYPEPEPIPTILVVMTPESVNRNDEWVVAAKEIHQKFVSEFPTISVEIIDDRLTHPPRYLPVESNHSVFSKWDAICENILRDRSLDMKHWNGISCWRHGYDPDPMKNRVTIIISVGVAAVGDSFVTATRRIQGILAEAEEHDVDILFQESSCEPYVMNSLLPYSVSSETKPVPGMSIGICNSSAGSSTLGGFIELEFPGDPKPRQYALTCFHSVFAPEGRRDDLLTVKGAQEAFKRWEYEPVRPNDPTAQDVAPFILRVEHPSTDDITRTMAKLDHEISDIKDEEFEAWKVAAENGTITEDGSRQYETALRQIARFTEKKDNFQALLDNNELGPVFAGSGLHRSEYSSFRKGTSSKERRCIMNWALIEVRKDRIEREGDGTLKGNKPFDYHYPDIVHIPGFTNTSPIQFDKFLNGSAKVYKSGRSTKVTKGVVNGLREVQLFHEELPSTALGYREIATYEHAVVTSDEDQPFCEKGDSGSFVYGSQGQVVGLLFAGRPRGDIGYMTDIRDLYTDIKGITGAKSVRIPPWSHKNVS</sequence>
<dbReference type="SUPFAM" id="SSF50494">
    <property type="entry name" value="Trypsin-like serine proteases"/>
    <property type="match status" value="1"/>
</dbReference>
<evidence type="ECO:0008006" key="3">
    <source>
        <dbReference type="Google" id="ProtNLM"/>
    </source>
</evidence>
<name>A0A1V6P8H0_PENDC</name>
<keyword evidence="2" id="KW-1185">Reference proteome</keyword>
<accession>A0A1V6P8H0</accession>
<dbReference type="OrthoDB" id="5424209at2759"/>
<evidence type="ECO:0000313" key="2">
    <source>
        <dbReference type="Proteomes" id="UP000191522"/>
    </source>
</evidence>
<dbReference type="AlphaFoldDB" id="A0A1V6P8H0"/>
<dbReference type="OMA" id="GHRDDKT"/>
<comment type="caution">
    <text evidence="1">The sequence shown here is derived from an EMBL/GenBank/DDBJ whole genome shotgun (WGS) entry which is preliminary data.</text>
</comment>
<gene>
    <name evidence="1" type="ORF">PENDEC_c016G01447</name>
</gene>
<reference evidence="2" key="1">
    <citation type="journal article" date="2017" name="Nat. Microbiol.">
        <title>Global analysis of biosynthetic gene clusters reveals vast potential of secondary metabolite production in Penicillium species.</title>
        <authorList>
            <person name="Nielsen J.C."/>
            <person name="Grijseels S."/>
            <person name="Prigent S."/>
            <person name="Ji B."/>
            <person name="Dainat J."/>
            <person name="Nielsen K.F."/>
            <person name="Frisvad J.C."/>
            <person name="Workman M."/>
            <person name="Nielsen J."/>
        </authorList>
    </citation>
    <scope>NUCLEOTIDE SEQUENCE [LARGE SCALE GENOMIC DNA]</scope>
    <source>
        <strain evidence="2">IBT 11843</strain>
    </source>
</reference>
<proteinExistence type="predicted"/>
<dbReference type="STRING" id="69771.A0A1V6P8H0"/>